<evidence type="ECO:0000256" key="6">
    <source>
        <dbReference type="SAM" id="Phobius"/>
    </source>
</evidence>
<evidence type="ECO:0000256" key="2">
    <source>
        <dbReference type="ARBA" id="ARBA00022692"/>
    </source>
</evidence>
<reference evidence="8 9" key="1">
    <citation type="journal article" date="2015" name="Int. J. Syst. Evol. Microbiol.">
        <title>Mariniphaga sediminis sp. nov., isolated from coastal sediment.</title>
        <authorList>
            <person name="Wang F.Q."/>
            <person name="Shen Q.Y."/>
            <person name="Chen G.J."/>
            <person name="Du Z.J."/>
        </authorList>
    </citation>
    <scope>NUCLEOTIDE SEQUENCE [LARGE SCALE GENOMIC DNA]</scope>
    <source>
        <strain evidence="8 9">SY21</strain>
    </source>
</reference>
<keyword evidence="9" id="KW-1185">Reference proteome</keyword>
<keyword evidence="3 6" id="KW-1133">Transmembrane helix</keyword>
<feature type="region of interest" description="Disordered" evidence="5">
    <location>
        <begin position="86"/>
        <end position="113"/>
    </location>
</feature>
<keyword evidence="1" id="KW-1003">Cell membrane</keyword>
<feature type="domain" description="Lipopolysaccharide assembly protein A" evidence="7">
    <location>
        <begin position="21"/>
        <end position="85"/>
    </location>
</feature>
<dbReference type="Proteomes" id="UP000266441">
    <property type="component" value="Unassembled WGS sequence"/>
</dbReference>
<dbReference type="PANTHER" id="PTHR41335">
    <property type="entry name" value="MEMBRANE PROTEIN-RELATED"/>
    <property type="match status" value="1"/>
</dbReference>
<dbReference type="GO" id="GO:0005886">
    <property type="term" value="C:plasma membrane"/>
    <property type="evidence" value="ECO:0007669"/>
    <property type="project" value="InterPro"/>
</dbReference>
<dbReference type="EMBL" id="QWET01000008">
    <property type="protein sequence ID" value="RIH64763.1"/>
    <property type="molecule type" value="Genomic_DNA"/>
</dbReference>
<dbReference type="AlphaFoldDB" id="A0A399D025"/>
<evidence type="ECO:0000256" key="4">
    <source>
        <dbReference type="ARBA" id="ARBA00023136"/>
    </source>
</evidence>
<evidence type="ECO:0000256" key="3">
    <source>
        <dbReference type="ARBA" id="ARBA00022989"/>
    </source>
</evidence>
<evidence type="ECO:0000313" key="9">
    <source>
        <dbReference type="Proteomes" id="UP000266441"/>
    </source>
</evidence>
<dbReference type="PANTHER" id="PTHR41335:SF1">
    <property type="entry name" value="MEMBRANE PROTEIN"/>
    <property type="match status" value="1"/>
</dbReference>
<accession>A0A399D025</accession>
<evidence type="ECO:0000256" key="1">
    <source>
        <dbReference type="ARBA" id="ARBA00022475"/>
    </source>
</evidence>
<comment type="caution">
    <text evidence="8">The sequence shown here is derived from an EMBL/GenBank/DDBJ whole genome shotgun (WGS) entry which is preliminary data.</text>
</comment>
<feature type="transmembrane region" description="Helical" evidence="6">
    <location>
        <begin position="39"/>
        <end position="61"/>
    </location>
</feature>
<name>A0A399D025_9BACT</name>
<dbReference type="InterPro" id="IPR010445">
    <property type="entry name" value="LapA_dom"/>
</dbReference>
<sequence length="113" mass="12967">MSAVIIILLVLAVLLVIFTLQNSFEITISVFFWEISDAPLVLVLLICVLLGYILAAIYFYPRIWKLKKDFRQAEKAGKKLETQLESRDVSLEKTNPEGIELDVDDEDNGFFRE</sequence>
<proteinExistence type="predicted"/>
<evidence type="ECO:0000256" key="5">
    <source>
        <dbReference type="SAM" id="MobiDB-lite"/>
    </source>
</evidence>
<dbReference type="Pfam" id="PF06305">
    <property type="entry name" value="LapA_dom"/>
    <property type="match status" value="1"/>
</dbReference>
<dbReference type="RefSeq" id="WP_119350228.1">
    <property type="nucleotide sequence ID" value="NZ_JBFHKJ010000306.1"/>
</dbReference>
<keyword evidence="4 6" id="KW-0472">Membrane</keyword>
<feature type="compositionally biased region" description="Basic and acidic residues" evidence="5">
    <location>
        <begin position="86"/>
        <end position="95"/>
    </location>
</feature>
<feature type="compositionally biased region" description="Acidic residues" evidence="5">
    <location>
        <begin position="99"/>
        <end position="113"/>
    </location>
</feature>
<evidence type="ECO:0000313" key="8">
    <source>
        <dbReference type="EMBL" id="RIH64763.1"/>
    </source>
</evidence>
<gene>
    <name evidence="8" type="ORF">D1164_11985</name>
</gene>
<organism evidence="8 9">
    <name type="scientific">Mariniphaga sediminis</name>
    <dbReference type="NCBI Taxonomy" id="1628158"/>
    <lineage>
        <taxon>Bacteria</taxon>
        <taxon>Pseudomonadati</taxon>
        <taxon>Bacteroidota</taxon>
        <taxon>Bacteroidia</taxon>
        <taxon>Marinilabiliales</taxon>
        <taxon>Prolixibacteraceae</taxon>
        <taxon>Mariniphaga</taxon>
    </lineage>
</organism>
<protein>
    <submittedName>
        <fullName evidence="8">LapA family protein</fullName>
    </submittedName>
</protein>
<dbReference type="OrthoDB" id="1123229at2"/>
<keyword evidence="2 6" id="KW-0812">Transmembrane</keyword>
<evidence type="ECO:0000259" key="7">
    <source>
        <dbReference type="Pfam" id="PF06305"/>
    </source>
</evidence>